<evidence type="ECO:0000256" key="10">
    <source>
        <dbReference type="SAM" id="MobiDB-lite"/>
    </source>
</evidence>
<evidence type="ECO:0000256" key="4">
    <source>
        <dbReference type="ARBA" id="ARBA00022650"/>
    </source>
</evidence>
<dbReference type="Pfam" id="PF01926">
    <property type="entry name" value="MMR_HSR1"/>
    <property type="match status" value="1"/>
</dbReference>
<keyword evidence="7" id="KW-0418">Kinase</keyword>
<protein>
    <recommendedName>
        <fullName evidence="15">Glutamate 5-kinase</fullName>
    </recommendedName>
</protein>
<dbReference type="PROSITE" id="PS00902">
    <property type="entry name" value="GLUTAMATE_5_KINASE"/>
    <property type="match status" value="1"/>
</dbReference>
<dbReference type="GO" id="GO:1901607">
    <property type="term" value="P:alpha-amino acid biosynthetic process"/>
    <property type="evidence" value="ECO:0007669"/>
    <property type="project" value="UniProtKB-ARBA"/>
</dbReference>
<dbReference type="SUPFAM" id="SSF88697">
    <property type="entry name" value="PUA domain-like"/>
    <property type="match status" value="1"/>
</dbReference>
<organism evidence="13 14">
    <name type="scientific">Linnemannia gamsii</name>
    <dbReference type="NCBI Taxonomy" id="64522"/>
    <lineage>
        <taxon>Eukaryota</taxon>
        <taxon>Fungi</taxon>
        <taxon>Fungi incertae sedis</taxon>
        <taxon>Mucoromycota</taxon>
        <taxon>Mortierellomycotina</taxon>
        <taxon>Mortierellomycetes</taxon>
        <taxon>Mortierellales</taxon>
        <taxon>Mortierellaceae</taxon>
        <taxon>Linnemannia</taxon>
    </lineage>
</organism>
<dbReference type="InterPro" id="IPR019797">
    <property type="entry name" value="Glutamate_5-kinase_CS"/>
</dbReference>
<evidence type="ECO:0000259" key="11">
    <source>
        <dbReference type="PROSITE" id="PS51710"/>
    </source>
</evidence>
<dbReference type="Gene3D" id="3.40.1160.10">
    <property type="entry name" value="Acetylglutamate kinase-like"/>
    <property type="match status" value="2"/>
</dbReference>
<dbReference type="InterPro" id="IPR036974">
    <property type="entry name" value="PUA_sf"/>
</dbReference>
<dbReference type="Gene3D" id="2.30.130.10">
    <property type="entry name" value="PUA domain"/>
    <property type="match status" value="1"/>
</dbReference>
<dbReference type="PANTHER" id="PTHR43654">
    <property type="entry name" value="GLUTAMATE 5-KINASE"/>
    <property type="match status" value="1"/>
</dbReference>
<keyword evidence="3" id="KW-0028">Amino-acid biosynthesis</keyword>
<evidence type="ECO:0008006" key="15">
    <source>
        <dbReference type="Google" id="ProtNLM"/>
    </source>
</evidence>
<keyword evidence="9" id="KW-0342">GTP-binding</keyword>
<dbReference type="AlphaFoldDB" id="A0A9P6UX73"/>
<evidence type="ECO:0000256" key="6">
    <source>
        <dbReference type="ARBA" id="ARBA00022741"/>
    </source>
</evidence>
<keyword evidence="4" id="KW-0641">Proline biosynthesis</keyword>
<evidence type="ECO:0000256" key="3">
    <source>
        <dbReference type="ARBA" id="ARBA00022605"/>
    </source>
</evidence>
<comment type="caution">
    <text evidence="13">The sequence shown here is derived from an EMBL/GenBank/DDBJ whole genome shotgun (WGS) entry which is preliminary data.</text>
</comment>
<dbReference type="Gene3D" id="3.40.50.300">
    <property type="entry name" value="P-loop containing nucleotide triphosphate hydrolases"/>
    <property type="match status" value="1"/>
</dbReference>
<dbReference type="PROSITE" id="PS51710">
    <property type="entry name" value="G_OBG"/>
    <property type="match status" value="1"/>
</dbReference>
<name>A0A9P6UX73_9FUNG</name>
<dbReference type="PROSITE" id="PS00905">
    <property type="entry name" value="GTP1_OBG"/>
    <property type="match status" value="1"/>
</dbReference>
<dbReference type="Pfam" id="PF00696">
    <property type="entry name" value="AA_kinase"/>
    <property type="match status" value="1"/>
</dbReference>
<dbReference type="EMBL" id="JAAAIN010000004">
    <property type="protein sequence ID" value="KAG0323323.1"/>
    <property type="molecule type" value="Genomic_DNA"/>
</dbReference>
<dbReference type="SMART" id="SM00359">
    <property type="entry name" value="PUA"/>
    <property type="match status" value="1"/>
</dbReference>
<dbReference type="CDD" id="cd01898">
    <property type="entry name" value="Obg"/>
    <property type="match status" value="1"/>
</dbReference>
<dbReference type="Proteomes" id="UP000823405">
    <property type="component" value="Unassembled WGS sequence"/>
</dbReference>
<keyword evidence="6" id="KW-0547">Nucleotide-binding</keyword>
<dbReference type="InterPro" id="IPR005715">
    <property type="entry name" value="Glu_5kinase/COase_Synthase"/>
</dbReference>
<evidence type="ECO:0000256" key="5">
    <source>
        <dbReference type="ARBA" id="ARBA00022679"/>
    </source>
</evidence>
<dbReference type="GO" id="GO:0005525">
    <property type="term" value="F:GTP binding"/>
    <property type="evidence" value="ECO:0007669"/>
    <property type="project" value="UniProtKB-KW"/>
</dbReference>
<dbReference type="SUPFAM" id="SSF52540">
    <property type="entry name" value="P-loop containing nucleoside triphosphate hydrolases"/>
    <property type="match status" value="1"/>
</dbReference>
<keyword evidence="14" id="KW-1185">Reference proteome</keyword>
<dbReference type="FunFam" id="2.30.130.10:FF:000007">
    <property type="entry name" value="Glutamate 5-kinase"/>
    <property type="match status" value="1"/>
</dbReference>
<evidence type="ECO:0000256" key="9">
    <source>
        <dbReference type="ARBA" id="ARBA00023134"/>
    </source>
</evidence>
<dbReference type="HAMAP" id="MF_00456">
    <property type="entry name" value="ProB"/>
    <property type="match status" value="1"/>
</dbReference>
<dbReference type="InterPro" id="IPR002478">
    <property type="entry name" value="PUA"/>
</dbReference>
<keyword evidence="5" id="KW-0808">Transferase</keyword>
<dbReference type="PRINTS" id="PR00474">
    <property type="entry name" value="GLU5KINASE"/>
</dbReference>
<evidence type="ECO:0000256" key="7">
    <source>
        <dbReference type="ARBA" id="ARBA00022777"/>
    </source>
</evidence>
<dbReference type="InterPro" id="IPR001048">
    <property type="entry name" value="Asp/Glu/Uridylate_kinase"/>
</dbReference>
<dbReference type="InterPro" id="IPR036726">
    <property type="entry name" value="GTP1_OBG_dom_sf"/>
</dbReference>
<evidence type="ECO:0000256" key="8">
    <source>
        <dbReference type="ARBA" id="ARBA00022840"/>
    </source>
</evidence>
<evidence type="ECO:0000313" key="14">
    <source>
        <dbReference type="Proteomes" id="UP000823405"/>
    </source>
</evidence>
<dbReference type="GO" id="GO:0003723">
    <property type="term" value="F:RNA binding"/>
    <property type="evidence" value="ECO:0007669"/>
    <property type="project" value="InterPro"/>
</dbReference>
<accession>A0A9P6UX73</accession>
<dbReference type="HAMAP" id="MF_01454">
    <property type="entry name" value="GTPase_Obg"/>
    <property type="match status" value="1"/>
</dbReference>
<feature type="domain" description="Obg" evidence="12">
    <location>
        <begin position="1"/>
        <end position="159"/>
    </location>
</feature>
<keyword evidence="2" id="KW-0963">Cytoplasm</keyword>
<dbReference type="InterPro" id="IPR015947">
    <property type="entry name" value="PUA-like_sf"/>
</dbReference>
<dbReference type="SUPFAM" id="SSF82051">
    <property type="entry name" value="Obg GTP-binding protein N-terminal domain"/>
    <property type="match status" value="1"/>
</dbReference>
<feature type="domain" description="OBG-type G" evidence="11">
    <location>
        <begin position="160"/>
        <end position="334"/>
    </location>
</feature>
<gene>
    <name evidence="13" type="ORF">BGZ97_008659</name>
</gene>
<dbReference type="PROSITE" id="PS50890">
    <property type="entry name" value="PUA"/>
    <property type="match status" value="1"/>
</dbReference>
<dbReference type="Gene3D" id="2.70.210.12">
    <property type="entry name" value="GTP1/OBG domain"/>
    <property type="match status" value="1"/>
</dbReference>
<keyword evidence="8" id="KW-0067">ATP-binding</keyword>
<dbReference type="GO" id="GO:0000287">
    <property type="term" value="F:magnesium ion binding"/>
    <property type="evidence" value="ECO:0007669"/>
    <property type="project" value="InterPro"/>
</dbReference>
<dbReference type="GO" id="GO:0005524">
    <property type="term" value="F:ATP binding"/>
    <property type="evidence" value="ECO:0007669"/>
    <property type="project" value="UniProtKB-KW"/>
</dbReference>
<dbReference type="NCBIfam" id="NF008956">
    <property type="entry name" value="PRK12299.1"/>
    <property type="match status" value="1"/>
</dbReference>
<dbReference type="NCBIfam" id="TIGR01027">
    <property type="entry name" value="proB"/>
    <property type="match status" value="1"/>
</dbReference>
<dbReference type="InterPro" id="IPR027417">
    <property type="entry name" value="P-loop_NTPase"/>
</dbReference>
<dbReference type="InterPro" id="IPR041739">
    <property type="entry name" value="G5K_ProB"/>
</dbReference>
<dbReference type="PANTHER" id="PTHR43654:SF1">
    <property type="entry name" value="ISOPENTENYL PHOSPHATE KINASE"/>
    <property type="match status" value="1"/>
</dbReference>
<dbReference type="Pfam" id="PF01018">
    <property type="entry name" value="GTP1_OBG"/>
    <property type="match status" value="1"/>
</dbReference>
<dbReference type="SUPFAM" id="SSF53633">
    <property type="entry name" value="Carbamate kinase-like"/>
    <property type="match status" value="1"/>
</dbReference>
<dbReference type="InterPro" id="IPR006169">
    <property type="entry name" value="GTP1_OBG_dom"/>
</dbReference>
<dbReference type="GO" id="GO:0005829">
    <property type="term" value="C:cytosol"/>
    <property type="evidence" value="ECO:0007669"/>
    <property type="project" value="TreeGrafter"/>
</dbReference>
<evidence type="ECO:0000313" key="13">
    <source>
        <dbReference type="EMBL" id="KAG0323323.1"/>
    </source>
</evidence>
<dbReference type="InterPro" id="IPR036393">
    <property type="entry name" value="AceGlu_kinase-like_sf"/>
</dbReference>
<dbReference type="FunFam" id="2.70.210.12:FF:000001">
    <property type="entry name" value="GTPase Obg"/>
    <property type="match status" value="1"/>
</dbReference>
<dbReference type="PROSITE" id="PS51883">
    <property type="entry name" value="OBG"/>
    <property type="match status" value="1"/>
</dbReference>
<dbReference type="GO" id="GO:0003924">
    <property type="term" value="F:GTPase activity"/>
    <property type="evidence" value="ECO:0007669"/>
    <property type="project" value="InterPro"/>
</dbReference>
<dbReference type="InterPro" id="IPR006074">
    <property type="entry name" value="GTP1-OBG_CS"/>
</dbReference>
<feature type="region of interest" description="Disordered" evidence="10">
    <location>
        <begin position="121"/>
        <end position="144"/>
    </location>
</feature>
<dbReference type="InterPro" id="IPR006073">
    <property type="entry name" value="GTP-bd"/>
</dbReference>
<dbReference type="Pfam" id="PF01472">
    <property type="entry name" value="PUA"/>
    <property type="match status" value="1"/>
</dbReference>
<dbReference type="GO" id="GO:0042254">
    <property type="term" value="P:ribosome biogenesis"/>
    <property type="evidence" value="ECO:0007669"/>
    <property type="project" value="UniProtKB-UniRule"/>
</dbReference>
<sequence length="737" mass="78824">MKFIDEVKIEVFGGDGGNGSASMRREKFIPFGGPDGGDGGRGGSVYAVADRNINTLIDYRYAKKHLGSRGQNGRGADCYGKSGEDITLRMPVGTIITDLNTGETVADLTEHEQRVTLAQGGSGGLGNLHFKSSTNRAPRQKTEGKEGEYRLLRLELKILADVGLLGMPNAGKSTFIASVSNARPKIADYPFTTLAPNLGVVRVGPSKSFVIADIPGLIEGAAEGAGLGHRFLKHLQRTSLLLHLVDMAPFDEGVDPVAEARAIVNELRKYDTQLYTKPRWLVLNKIDMVPEDLRAAQIAEFVKRFGWEGPVFGISALNGQGCEALTYAVYDYLAKHGPAGLAAEAEQLALDARFRDGPPIDADDAGSPAMAVAKRLVVKVGSSLVTNDGRGLDHGVMRSWAEQIAGLHRLGKEVVLVSSGAIAEGMQRLGWSRRPREIDELQAAAAVGQVGLAQAYESHFNAYQLRSAQILLTHADLAERERYLNARSTLLTLLRLGVVPIINENDTVITDEIKFGDNDTLGALVTNLIEAEALIILTDQRGLYTADPRQGANAAFVAVAEAGDPALEVMAGGAGTHIGRGGMLTKILAAKRAAHSGACTVIASGREPDVLTRLVGGEAIGTQLIARTARMAARKQWMADHLQVRGHVVIDDGACAKLVREGKSLLPIGIVKVQGVFARGEVIVCLSPAGQEVARGLTNYSSTEARLIQRRPSSEIEAVLGYMLEPELIHRDNLVLS</sequence>
<dbReference type="OrthoDB" id="347018at2759"/>
<proteinExistence type="inferred from homology"/>
<dbReference type="InterPro" id="IPR031167">
    <property type="entry name" value="G_OBG"/>
</dbReference>
<dbReference type="CDD" id="cd04242">
    <property type="entry name" value="AAK_G5K_ProB"/>
    <property type="match status" value="1"/>
</dbReference>
<evidence type="ECO:0000256" key="1">
    <source>
        <dbReference type="ARBA" id="ARBA00007699"/>
    </source>
</evidence>
<evidence type="ECO:0000256" key="2">
    <source>
        <dbReference type="ARBA" id="ARBA00022490"/>
    </source>
</evidence>
<comment type="similarity">
    <text evidence="1">Belongs to the TRAFAC class OBG-HflX-like GTPase superfamily. OBG GTPase family.</text>
</comment>
<dbReference type="GO" id="GO:0004349">
    <property type="term" value="F:glutamate 5-kinase activity"/>
    <property type="evidence" value="ECO:0007669"/>
    <property type="project" value="InterPro"/>
</dbReference>
<reference evidence="13" key="1">
    <citation type="journal article" date="2020" name="Fungal Divers.">
        <title>Resolving the Mortierellaceae phylogeny through synthesis of multi-gene phylogenetics and phylogenomics.</title>
        <authorList>
            <person name="Vandepol N."/>
            <person name="Liber J."/>
            <person name="Desiro A."/>
            <person name="Na H."/>
            <person name="Kennedy M."/>
            <person name="Barry K."/>
            <person name="Grigoriev I.V."/>
            <person name="Miller A.N."/>
            <person name="O'Donnell K."/>
            <person name="Stajich J.E."/>
            <person name="Bonito G."/>
        </authorList>
    </citation>
    <scope>NUCLEOTIDE SEQUENCE</scope>
    <source>
        <strain evidence="13">NVP60</strain>
    </source>
</reference>
<dbReference type="InterPro" id="IPR014100">
    <property type="entry name" value="GTP-bd_Obg/CgtA"/>
</dbReference>
<dbReference type="FunFam" id="3.40.1160.10:FF:000018">
    <property type="entry name" value="Glutamate 5-kinase"/>
    <property type="match status" value="1"/>
</dbReference>
<dbReference type="NCBIfam" id="TIGR02729">
    <property type="entry name" value="Obg_CgtA"/>
    <property type="match status" value="1"/>
</dbReference>
<evidence type="ECO:0000259" key="12">
    <source>
        <dbReference type="PROSITE" id="PS51883"/>
    </source>
</evidence>
<dbReference type="InterPro" id="IPR001057">
    <property type="entry name" value="Glu/AcGlu_kinase"/>
</dbReference>
<dbReference type="NCBIfam" id="NF008955">
    <property type="entry name" value="PRK12297.1"/>
    <property type="match status" value="1"/>
</dbReference>
<dbReference type="CDD" id="cd21157">
    <property type="entry name" value="PUA_G5K"/>
    <property type="match status" value="1"/>
</dbReference>